<accession>A0A1Y3EY85</accession>
<dbReference type="AlphaFoldDB" id="A0A1Y3EY85"/>
<dbReference type="Proteomes" id="UP000243006">
    <property type="component" value="Unassembled WGS sequence"/>
</dbReference>
<feature type="non-terminal residue" evidence="1">
    <location>
        <position position="121"/>
    </location>
</feature>
<reference evidence="1 2" key="1">
    <citation type="submission" date="2015-04" db="EMBL/GenBank/DDBJ databases">
        <title>Draft genome of the roundworm Trichinella nativa.</title>
        <authorList>
            <person name="Mitreva M."/>
        </authorList>
    </citation>
    <scope>NUCLEOTIDE SEQUENCE [LARGE SCALE GENOMIC DNA]</scope>
    <source>
        <strain evidence="1 2">ISS45</strain>
    </source>
</reference>
<protein>
    <submittedName>
        <fullName evidence="1">Uncharacterized protein</fullName>
    </submittedName>
</protein>
<evidence type="ECO:0000313" key="1">
    <source>
        <dbReference type="EMBL" id="OUC49955.1"/>
    </source>
</evidence>
<proteinExistence type="predicted"/>
<gene>
    <name evidence="1" type="ORF">D917_04913</name>
</gene>
<name>A0A1Y3EY85_9BILA</name>
<sequence length="121" mass="13749">MQIDDDKDKISFQYSVKLFTVMADLIENYEILFNISEEENRRDSLVQKAKKKLISPTETPKKVSSGILHCLHVLEKDRISFNIKVGVDLTAENVCEYVRSRGVASLPSQIALFEVICDGQL</sequence>
<comment type="caution">
    <text evidence="1">The sequence shown here is derived from an EMBL/GenBank/DDBJ whole genome shotgun (WGS) entry which is preliminary data.</text>
</comment>
<dbReference type="EMBL" id="LVZM01000153">
    <property type="protein sequence ID" value="OUC49955.1"/>
    <property type="molecule type" value="Genomic_DNA"/>
</dbReference>
<organism evidence="1 2">
    <name type="scientific">Trichinella nativa</name>
    <dbReference type="NCBI Taxonomy" id="6335"/>
    <lineage>
        <taxon>Eukaryota</taxon>
        <taxon>Metazoa</taxon>
        <taxon>Ecdysozoa</taxon>
        <taxon>Nematoda</taxon>
        <taxon>Enoplea</taxon>
        <taxon>Dorylaimia</taxon>
        <taxon>Trichinellida</taxon>
        <taxon>Trichinellidae</taxon>
        <taxon>Trichinella</taxon>
    </lineage>
</organism>
<evidence type="ECO:0000313" key="2">
    <source>
        <dbReference type="Proteomes" id="UP000243006"/>
    </source>
</evidence>